<evidence type="ECO:0000256" key="1">
    <source>
        <dbReference type="SAM" id="Phobius"/>
    </source>
</evidence>
<keyword evidence="1" id="KW-0812">Transmembrane</keyword>
<feature type="transmembrane region" description="Helical" evidence="1">
    <location>
        <begin position="97"/>
        <end position="120"/>
    </location>
</feature>
<feature type="transmembrane region" description="Helical" evidence="1">
    <location>
        <begin position="65"/>
        <end position="85"/>
    </location>
</feature>
<protein>
    <submittedName>
        <fullName evidence="2">Uncharacterized protein</fullName>
    </submittedName>
</protein>
<keyword evidence="1" id="KW-1133">Transmembrane helix</keyword>
<feature type="transmembrane region" description="Helical" evidence="1">
    <location>
        <begin position="40"/>
        <end position="59"/>
    </location>
</feature>
<evidence type="ECO:0000313" key="2">
    <source>
        <dbReference type="EMBL" id="GAI17262.1"/>
    </source>
</evidence>
<proteinExistence type="predicted"/>
<keyword evidence="1" id="KW-0472">Membrane</keyword>
<comment type="caution">
    <text evidence="2">The sequence shown here is derived from an EMBL/GenBank/DDBJ whole genome shotgun (WGS) entry which is preliminary data.</text>
</comment>
<name>X1LD85_9ZZZZ</name>
<dbReference type="AlphaFoldDB" id="X1LD85"/>
<dbReference type="EMBL" id="BARV01008212">
    <property type="protein sequence ID" value="GAI17262.1"/>
    <property type="molecule type" value="Genomic_DNA"/>
</dbReference>
<sequence>MAMPLESLNYFLPIFSFLLVFVIVYALLAKTKFLGENQFVLLLISFILAVFFIIEASLVKFVEFSSAWFAVFLVCVFLILLLIGLTHGKIEVIQRPWLAWVLVGGLIVFFIISSAYTFNWAINISEWFSKDWFGLVLLLVIAGVVSWVIGRK</sequence>
<accession>X1LD85</accession>
<organism evidence="2">
    <name type="scientific">marine sediment metagenome</name>
    <dbReference type="NCBI Taxonomy" id="412755"/>
    <lineage>
        <taxon>unclassified sequences</taxon>
        <taxon>metagenomes</taxon>
        <taxon>ecological metagenomes</taxon>
    </lineage>
</organism>
<feature type="transmembrane region" description="Helical" evidence="1">
    <location>
        <begin position="12"/>
        <end position="28"/>
    </location>
</feature>
<reference evidence="2" key="1">
    <citation type="journal article" date="2014" name="Front. Microbiol.">
        <title>High frequency of phylogenetically diverse reductive dehalogenase-homologous genes in deep subseafloor sedimentary metagenomes.</title>
        <authorList>
            <person name="Kawai M."/>
            <person name="Futagami T."/>
            <person name="Toyoda A."/>
            <person name="Takaki Y."/>
            <person name="Nishi S."/>
            <person name="Hori S."/>
            <person name="Arai W."/>
            <person name="Tsubouchi T."/>
            <person name="Morono Y."/>
            <person name="Uchiyama I."/>
            <person name="Ito T."/>
            <person name="Fujiyama A."/>
            <person name="Inagaki F."/>
            <person name="Takami H."/>
        </authorList>
    </citation>
    <scope>NUCLEOTIDE SEQUENCE</scope>
    <source>
        <strain evidence="2">Expedition CK06-06</strain>
    </source>
</reference>
<gene>
    <name evidence="2" type="ORF">S06H3_16584</name>
</gene>
<feature type="transmembrane region" description="Helical" evidence="1">
    <location>
        <begin position="132"/>
        <end position="150"/>
    </location>
</feature>